<protein>
    <submittedName>
        <fullName evidence="1">(northern house mosquito) hypothetical protein</fullName>
    </submittedName>
</protein>
<dbReference type="AlphaFoldDB" id="A0A8D8ANC9"/>
<accession>A0A8D8ANC9</accession>
<evidence type="ECO:0000313" key="1">
    <source>
        <dbReference type="EMBL" id="CAG6459034.1"/>
    </source>
</evidence>
<sequence length="156" mass="18505">MKNSRKLAFFSSTAAVLNLGYMYHGRFQGVRKKKRDCLKRPKLKRQNLGRPKFKRPNFVFCSEGRTSQKAECLKRQNDYGIQNFVHIFTIFIDYDVLKYSKLKKCVLFCNFKQNKYIMSSFCLSLPIILVPYIQVSRVEVLKHFKSVSILLFIELW</sequence>
<reference evidence="1" key="1">
    <citation type="submission" date="2021-05" db="EMBL/GenBank/DDBJ databases">
        <authorList>
            <person name="Alioto T."/>
            <person name="Alioto T."/>
            <person name="Gomez Garrido J."/>
        </authorList>
    </citation>
    <scope>NUCLEOTIDE SEQUENCE</scope>
</reference>
<dbReference type="EMBL" id="HBUE01036765">
    <property type="protein sequence ID" value="CAG6459034.1"/>
    <property type="molecule type" value="Transcribed_RNA"/>
</dbReference>
<organism evidence="1">
    <name type="scientific">Culex pipiens</name>
    <name type="common">House mosquito</name>
    <dbReference type="NCBI Taxonomy" id="7175"/>
    <lineage>
        <taxon>Eukaryota</taxon>
        <taxon>Metazoa</taxon>
        <taxon>Ecdysozoa</taxon>
        <taxon>Arthropoda</taxon>
        <taxon>Hexapoda</taxon>
        <taxon>Insecta</taxon>
        <taxon>Pterygota</taxon>
        <taxon>Neoptera</taxon>
        <taxon>Endopterygota</taxon>
        <taxon>Diptera</taxon>
        <taxon>Nematocera</taxon>
        <taxon>Culicoidea</taxon>
        <taxon>Culicidae</taxon>
        <taxon>Culicinae</taxon>
        <taxon>Culicini</taxon>
        <taxon>Culex</taxon>
        <taxon>Culex</taxon>
    </lineage>
</organism>
<name>A0A8D8ANC9_CULPI</name>
<proteinExistence type="predicted"/>